<evidence type="ECO:0000313" key="2">
    <source>
        <dbReference type="Proteomes" id="UP001198182"/>
    </source>
</evidence>
<evidence type="ECO:0000313" key="1">
    <source>
        <dbReference type="EMBL" id="MCC2229632.1"/>
    </source>
</evidence>
<dbReference type="Proteomes" id="UP001198182">
    <property type="component" value="Unassembled WGS sequence"/>
</dbReference>
<organism evidence="1 2">
    <name type="scientific">Hominifimenecus microfluidus</name>
    <dbReference type="NCBI Taxonomy" id="2885348"/>
    <lineage>
        <taxon>Bacteria</taxon>
        <taxon>Bacillati</taxon>
        <taxon>Bacillota</taxon>
        <taxon>Clostridia</taxon>
        <taxon>Lachnospirales</taxon>
        <taxon>Lachnospiraceae</taxon>
        <taxon>Hominifimenecus</taxon>
    </lineage>
</organism>
<accession>A0AAE3E836</accession>
<comment type="caution">
    <text evidence="1">The sequence shown here is derived from an EMBL/GenBank/DDBJ whole genome shotgun (WGS) entry which is preliminary data.</text>
</comment>
<gene>
    <name evidence="1" type="ORF">LKD81_01270</name>
</gene>
<reference evidence="1" key="1">
    <citation type="submission" date="2021-10" db="EMBL/GenBank/DDBJ databases">
        <title>Anaerobic single-cell dispensing facilitates the cultivation of human gut bacteria.</title>
        <authorList>
            <person name="Afrizal A."/>
        </authorList>
    </citation>
    <scope>NUCLEOTIDE SEQUENCE</scope>
    <source>
        <strain evidence="1">CLA-AA-H215</strain>
    </source>
</reference>
<dbReference type="EMBL" id="JAJEQR010000003">
    <property type="protein sequence ID" value="MCC2229632.1"/>
    <property type="molecule type" value="Genomic_DNA"/>
</dbReference>
<dbReference type="AlphaFoldDB" id="A0AAE3E836"/>
<keyword evidence="2" id="KW-1185">Reference proteome</keyword>
<name>A0AAE3E836_9FIRM</name>
<proteinExistence type="predicted"/>
<protein>
    <submittedName>
        <fullName evidence="1">Uncharacterized protein</fullName>
    </submittedName>
</protein>
<sequence length="185" mass="20736">MGLLDFFKKRLAPAPEEKKEEVIIASPIDYSAVPFQLEQPLTTEDNRRVLNQCMDTMNRLLKLAGEKAEIPTDFAIRSEDLIFTGVPCTCLEKCPNTKTGKVPRYIVILHFAAKPTPESEASDQYSGKIFFLQDGAPGKGFISCWKNENKIHATIHFGLKGSTLTVKKVEGLNNQDEMVVLYKDL</sequence>
<dbReference type="RefSeq" id="WP_308452418.1">
    <property type="nucleotide sequence ID" value="NZ_JAJEQR010000003.1"/>
</dbReference>